<dbReference type="Gene3D" id="3.40.640.10">
    <property type="entry name" value="Type I PLP-dependent aspartate aminotransferase-like (Major domain)"/>
    <property type="match status" value="1"/>
</dbReference>
<dbReference type="PANTHER" id="PTHR11879">
    <property type="entry name" value="ASPARTATE AMINOTRANSFERASE"/>
    <property type="match status" value="1"/>
</dbReference>
<dbReference type="Gene3D" id="3.90.1150.10">
    <property type="entry name" value="Aspartate Aminotransferase, domain 1"/>
    <property type="match status" value="1"/>
</dbReference>
<keyword evidence="6" id="KW-0808">Transferase</keyword>
<evidence type="ECO:0000256" key="2">
    <source>
        <dbReference type="ARBA" id="ARBA00007441"/>
    </source>
</evidence>
<dbReference type="InterPro" id="IPR000796">
    <property type="entry name" value="Asp_trans"/>
</dbReference>
<accession>A0ABD3QJ11</accession>
<evidence type="ECO:0000259" key="11">
    <source>
        <dbReference type="Pfam" id="PF00155"/>
    </source>
</evidence>
<evidence type="ECO:0000256" key="10">
    <source>
        <dbReference type="SAM" id="SignalP"/>
    </source>
</evidence>
<dbReference type="EMBL" id="JABMIG020000033">
    <property type="protein sequence ID" value="KAL3800367.1"/>
    <property type="molecule type" value="Genomic_DNA"/>
</dbReference>
<feature type="chain" id="PRO_5044869698" description="aspartate transaminase" evidence="10">
    <location>
        <begin position="28"/>
        <end position="501"/>
    </location>
</feature>
<dbReference type="CDD" id="cd00609">
    <property type="entry name" value="AAT_like"/>
    <property type="match status" value="1"/>
</dbReference>
<dbReference type="SUPFAM" id="SSF53383">
    <property type="entry name" value="PLP-dependent transferases"/>
    <property type="match status" value="1"/>
</dbReference>
<keyword evidence="9" id="KW-0812">Transmembrane</keyword>
<dbReference type="FunFam" id="3.90.1150.10:FF:000001">
    <property type="entry name" value="Aspartate aminotransferase"/>
    <property type="match status" value="1"/>
</dbReference>
<reference evidence="12 13" key="1">
    <citation type="journal article" date="2020" name="G3 (Bethesda)">
        <title>Improved Reference Genome for Cyclotella cryptica CCMP332, a Model for Cell Wall Morphogenesis, Salinity Adaptation, and Lipid Production in Diatoms (Bacillariophyta).</title>
        <authorList>
            <person name="Roberts W.R."/>
            <person name="Downey K.M."/>
            <person name="Ruck E.C."/>
            <person name="Traller J.C."/>
            <person name="Alverson A.J."/>
        </authorList>
    </citation>
    <scope>NUCLEOTIDE SEQUENCE [LARGE SCALE GENOMIC DNA]</scope>
    <source>
        <strain evidence="12 13">CCMP332</strain>
    </source>
</reference>
<evidence type="ECO:0000313" key="12">
    <source>
        <dbReference type="EMBL" id="KAL3800367.1"/>
    </source>
</evidence>
<comment type="similarity">
    <text evidence="2">Belongs to the class-I pyridoxal-phosphate-dependent aminotransferase family.</text>
</comment>
<dbReference type="Pfam" id="PF00155">
    <property type="entry name" value="Aminotran_1_2"/>
    <property type="match status" value="1"/>
</dbReference>
<protein>
    <recommendedName>
        <fullName evidence="4">aspartate transaminase</fullName>
        <ecNumber evidence="4">2.6.1.1</ecNumber>
    </recommendedName>
    <alternativeName>
        <fullName evidence="8">Transaminase A</fullName>
    </alternativeName>
</protein>
<proteinExistence type="inferred from homology"/>
<dbReference type="NCBIfam" id="NF006719">
    <property type="entry name" value="PRK09257.1"/>
    <property type="match status" value="1"/>
</dbReference>
<dbReference type="EC" id="2.6.1.1" evidence="4"/>
<gene>
    <name evidence="12" type="ORF">HJC23_003663</name>
</gene>
<feature type="transmembrane region" description="Helical" evidence="9">
    <location>
        <begin position="60"/>
        <end position="82"/>
    </location>
</feature>
<keyword evidence="7" id="KW-0663">Pyridoxal phosphate</keyword>
<evidence type="ECO:0000256" key="1">
    <source>
        <dbReference type="ARBA" id="ARBA00001933"/>
    </source>
</evidence>
<keyword evidence="9" id="KW-1133">Transmembrane helix</keyword>
<organism evidence="12 13">
    <name type="scientific">Cyclotella cryptica</name>
    <dbReference type="NCBI Taxonomy" id="29204"/>
    <lineage>
        <taxon>Eukaryota</taxon>
        <taxon>Sar</taxon>
        <taxon>Stramenopiles</taxon>
        <taxon>Ochrophyta</taxon>
        <taxon>Bacillariophyta</taxon>
        <taxon>Coscinodiscophyceae</taxon>
        <taxon>Thalassiosirophycidae</taxon>
        <taxon>Stephanodiscales</taxon>
        <taxon>Stephanodiscaceae</taxon>
        <taxon>Cyclotella</taxon>
    </lineage>
</organism>
<keyword evidence="13" id="KW-1185">Reference proteome</keyword>
<comment type="subunit">
    <text evidence="3">Homodimer.</text>
</comment>
<comment type="caution">
    <text evidence="12">The sequence shown here is derived from an EMBL/GenBank/DDBJ whole genome shotgun (WGS) entry which is preliminary data.</text>
</comment>
<dbReference type="InterPro" id="IPR015421">
    <property type="entry name" value="PyrdxlP-dep_Trfase_major"/>
</dbReference>
<dbReference type="Proteomes" id="UP001516023">
    <property type="component" value="Unassembled WGS sequence"/>
</dbReference>
<evidence type="ECO:0000256" key="6">
    <source>
        <dbReference type="ARBA" id="ARBA00022679"/>
    </source>
</evidence>
<keyword evidence="9" id="KW-0472">Membrane</keyword>
<keyword evidence="10" id="KW-0732">Signal</keyword>
<keyword evidence="5" id="KW-0032">Aminotransferase</keyword>
<evidence type="ECO:0000256" key="7">
    <source>
        <dbReference type="ARBA" id="ARBA00022898"/>
    </source>
</evidence>
<evidence type="ECO:0000256" key="5">
    <source>
        <dbReference type="ARBA" id="ARBA00022576"/>
    </source>
</evidence>
<feature type="signal peptide" evidence="10">
    <location>
        <begin position="1"/>
        <end position="27"/>
    </location>
</feature>
<dbReference type="PANTHER" id="PTHR11879:SF22">
    <property type="entry name" value="ASPARTATE AMINOTRANSFERASE, MITOCHONDRIAL"/>
    <property type="match status" value="1"/>
</dbReference>
<dbReference type="FunFam" id="3.40.640.10:FF:000015">
    <property type="entry name" value="Aspartate aminotransferase"/>
    <property type="match status" value="1"/>
</dbReference>
<dbReference type="InterPro" id="IPR015422">
    <property type="entry name" value="PyrdxlP-dep_Trfase_small"/>
</dbReference>
<dbReference type="InterPro" id="IPR004839">
    <property type="entry name" value="Aminotransferase_I/II_large"/>
</dbReference>
<dbReference type="AlphaFoldDB" id="A0ABD3QJ11"/>
<evidence type="ECO:0000313" key="13">
    <source>
        <dbReference type="Proteomes" id="UP001516023"/>
    </source>
</evidence>
<comment type="cofactor">
    <cofactor evidence="1">
        <name>pyridoxal 5'-phosphate</name>
        <dbReference type="ChEBI" id="CHEBI:597326"/>
    </cofactor>
</comment>
<dbReference type="GO" id="GO:0004069">
    <property type="term" value="F:L-aspartate:2-oxoglutarate aminotransferase activity"/>
    <property type="evidence" value="ECO:0007669"/>
    <property type="project" value="UniProtKB-EC"/>
</dbReference>
<feature type="domain" description="Aminotransferase class I/classII large" evidence="11">
    <location>
        <begin position="120"/>
        <end position="490"/>
    </location>
</feature>
<evidence type="ECO:0000256" key="3">
    <source>
        <dbReference type="ARBA" id="ARBA00011738"/>
    </source>
</evidence>
<evidence type="ECO:0000256" key="8">
    <source>
        <dbReference type="ARBA" id="ARBA00030923"/>
    </source>
</evidence>
<dbReference type="PRINTS" id="PR00799">
    <property type="entry name" value="TRANSAMINASE"/>
</dbReference>
<name>A0ABD3QJ11_9STRA</name>
<evidence type="ECO:0000256" key="4">
    <source>
        <dbReference type="ARBA" id="ARBA00012753"/>
    </source>
</evidence>
<sequence>MCESNNQRSHHTSWMFLDLLTSIRTLARLLPTVDKIITSAMNPSSQTKQIKTKARINPMFFKFALVLLAASANSQLVSAFAMESPSITATKPSFLSTIPEGPPDAILGIAEAFKSCTDERKVNVCVGAYRDSTGKPWILPSVRQAEERLLADSSVNKEYAPIAGDSKYVELALKFAYGSDADLSSVAGVQSLSGTGACRIGGHFLSKFVPKPEGLAAVPILIPNPTWGNHISIFRECGMDVRRYRYYDSKTNRLDYDGLMADLKEAPNGSVILLHACAHNPTGCDPTMDQWKSISDLIKTKSHHVFFDSAYQGFASGDAEADAAALRFFVSEGHNIVLAQSFAKNFGLYGERTGTLSVVCNSPEEKSAVMSQLKLIIRPMYSSPPIHGSSIVKTVLTDDALTTEYYANCKEMADRIRSMRMRLVEVLRDVGSTHDWSHVTSQIGMFAFTGMSSEMCDQLTSKYSIFLTRDGRISLAGLNEGNIEYVARAIHDVTDGKSITS</sequence>
<evidence type="ECO:0000256" key="9">
    <source>
        <dbReference type="SAM" id="Phobius"/>
    </source>
</evidence>
<dbReference type="InterPro" id="IPR015424">
    <property type="entry name" value="PyrdxlP-dep_Trfase"/>
</dbReference>